<dbReference type="InterPro" id="IPR005614">
    <property type="entry name" value="NrfD-like"/>
</dbReference>
<dbReference type="RefSeq" id="WP_126401489.1">
    <property type="nucleotide sequence ID" value="NZ_AP018907.1"/>
</dbReference>
<comment type="similarity">
    <text evidence="2">Belongs to the NrfD family.</text>
</comment>
<dbReference type="InterPro" id="IPR052049">
    <property type="entry name" value="Electron_transfer_protein"/>
</dbReference>
<feature type="transmembrane region" description="Helical" evidence="7">
    <location>
        <begin position="129"/>
        <end position="150"/>
    </location>
</feature>
<evidence type="ECO:0000313" key="8">
    <source>
        <dbReference type="EMBL" id="BBF94388.1"/>
    </source>
</evidence>
<reference evidence="8 9" key="1">
    <citation type="submission" date="2018-08" db="EMBL/GenBank/DDBJ databases">
        <title>Complete genome sequencing of Blastochloris tepida GI.</title>
        <authorList>
            <person name="Tsukatani Y."/>
            <person name="Mori H."/>
        </authorList>
    </citation>
    <scope>NUCLEOTIDE SEQUENCE [LARGE SCALE GENOMIC DNA]</scope>
    <source>
        <strain evidence="8 9">GI</strain>
    </source>
</reference>
<keyword evidence="5 7" id="KW-1133">Transmembrane helix</keyword>
<gene>
    <name evidence="8" type="ORF">BLTE_30730</name>
</gene>
<evidence type="ECO:0000256" key="4">
    <source>
        <dbReference type="ARBA" id="ARBA00022692"/>
    </source>
</evidence>
<accession>A0A348G4A5</accession>
<dbReference type="Gene3D" id="1.20.1630.10">
    <property type="entry name" value="Formate dehydrogenase/DMSO reductase domain"/>
    <property type="match status" value="1"/>
</dbReference>
<evidence type="ECO:0000256" key="3">
    <source>
        <dbReference type="ARBA" id="ARBA00022475"/>
    </source>
</evidence>
<dbReference type="Proteomes" id="UP000266934">
    <property type="component" value="Chromosome"/>
</dbReference>
<evidence type="ECO:0000256" key="2">
    <source>
        <dbReference type="ARBA" id="ARBA00008929"/>
    </source>
</evidence>
<feature type="transmembrane region" description="Helical" evidence="7">
    <location>
        <begin position="196"/>
        <end position="220"/>
    </location>
</feature>
<dbReference type="Pfam" id="PF03916">
    <property type="entry name" value="NrfD"/>
    <property type="match status" value="1"/>
</dbReference>
<protein>
    <submittedName>
        <fullName evidence="8">Hdr menaquinol oxidoreductase integral membrane subunit</fullName>
    </submittedName>
</protein>
<sequence length="422" mass="44725">MAKLAFQTLDDHSTPFWALIAVHVALVAAGLGAALYMEENGHIVTGMNNQIVWGLPHVFAVFLIVAASGALNVASVSSVFNRLAYKPYARLSGLLAIALLIGGLAVLVLDLGRPDRLLVAMTTYNFKSIFAWNIYLYSGFVVIVAAYLFSMMDRQAAKSAAFGKAMGWLAFGWRLVLTTGTGSIFGFLIAREAYDAAILAPLFIAASFLYGLAFTVLVLLTMSRETRDELMPEEMLGKFRGLLVIFALAVLYFTAVQHVTKLYSAAHQGVELFLLRDGGIFPLIFWLGQIGIGTVLPLALLAFAPRGTKGRLAIELASALFLIGGLAQLYVIIIGGQAFPLALFPGMEVSSPALDGAVGRYVPALPELLLGASGVSMAMLIVALALRLMPFLPKAPAGAVSANAAPDQGLGGSDPMPSGRAL</sequence>
<feature type="transmembrane region" description="Helical" evidence="7">
    <location>
        <begin position="16"/>
        <end position="37"/>
    </location>
</feature>
<name>A0A348G4A5_9HYPH</name>
<feature type="transmembrane region" description="Helical" evidence="7">
    <location>
        <begin position="171"/>
        <end position="190"/>
    </location>
</feature>
<evidence type="ECO:0000256" key="7">
    <source>
        <dbReference type="SAM" id="Phobius"/>
    </source>
</evidence>
<feature type="transmembrane region" description="Helical" evidence="7">
    <location>
        <begin position="57"/>
        <end position="76"/>
    </location>
</feature>
<evidence type="ECO:0000256" key="6">
    <source>
        <dbReference type="ARBA" id="ARBA00023136"/>
    </source>
</evidence>
<dbReference type="PANTHER" id="PTHR34856">
    <property type="entry name" value="PROTEIN NRFD"/>
    <property type="match status" value="1"/>
</dbReference>
<feature type="transmembrane region" description="Helical" evidence="7">
    <location>
        <begin position="280"/>
        <end position="304"/>
    </location>
</feature>
<feature type="transmembrane region" description="Helical" evidence="7">
    <location>
        <begin position="88"/>
        <end position="109"/>
    </location>
</feature>
<evidence type="ECO:0000313" key="9">
    <source>
        <dbReference type="Proteomes" id="UP000266934"/>
    </source>
</evidence>
<dbReference type="EMBL" id="AP018907">
    <property type="protein sequence ID" value="BBF94388.1"/>
    <property type="molecule type" value="Genomic_DNA"/>
</dbReference>
<keyword evidence="3" id="KW-1003">Cell membrane</keyword>
<feature type="transmembrane region" description="Helical" evidence="7">
    <location>
        <begin position="316"/>
        <end position="344"/>
    </location>
</feature>
<dbReference type="PANTHER" id="PTHR34856:SF2">
    <property type="entry name" value="PROTEIN NRFD"/>
    <property type="match status" value="1"/>
</dbReference>
<dbReference type="KEGG" id="blag:BLTE_30730"/>
<evidence type="ECO:0000256" key="1">
    <source>
        <dbReference type="ARBA" id="ARBA00004651"/>
    </source>
</evidence>
<organism evidence="8 9">
    <name type="scientific">Blastochloris tepida</name>
    <dbReference type="NCBI Taxonomy" id="2233851"/>
    <lineage>
        <taxon>Bacteria</taxon>
        <taxon>Pseudomonadati</taxon>
        <taxon>Pseudomonadota</taxon>
        <taxon>Alphaproteobacteria</taxon>
        <taxon>Hyphomicrobiales</taxon>
        <taxon>Blastochloridaceae</taxon>
        <taxon>Blastochloris</taxon>
    </lineage>
</organism>
<dbReference type="GO" id="GO:0005886">
    <property type="term" value="C:plasma membrane"/>
    <property type="evidence" value="ECO:0007669"/>
    <property type="project" value="UniProtKB-SubCell"/>
</dbReference>
<keyword evidence="6 7" id="KW-0472">Membrane</keyword>
<feature type="transmembrane region" description="Helical" evidence="7">
    <location>
        <begin position="364"/>
        <end position="386"/>
    </location>
</feature>
<keyword evidence="9" id="KW-1185">Reference proteome</keyword>
<keyword evidence="4 7" id="KW-0812">Transmembrane</keyword>
<dbReference type="OrthoDB" id="9765987at2"/>
<evidence type="ECO:0000256" key="5">
    <source>
        <dbReference type="ARBA" id="ARBA00022989"/>
    </source>
</evidence>
<dbReference type="AlphaFoldDB" id="A0A348G4A5"/>
<proteinExistence type="inferred from homology"/>
<feature type="transmembrane region" description="Helical" evidence="7">
    <location>
        <begin position="241"/>
        <end position="260"/>
    </location>
</feature>
<comment type="subcellular location">
    <subcellularLocation>
        <location evidence="1">Cell membrane</location>
        <topology evidence="1">Multi-pass membrane protein</topology>
    </subcellularLocation>
</comment>